<dbReference type="InterPro" id="IPR027795">
    <property type="entry name" value="CASTOR_ACT_dom"/>
</dbReference>
<dbReference type="Pfam" id="PF13840">
    <property type="entry name" value="ACT_7"/>
    <property type="match status" value="1"/>
</dbReference>
<evidence type="ECO:0000313" key="3">
    <source>
        <dbReference type="EMBL" id="OKP01055.1"/>
    </source>
</evidence>
<dbReference type="PANTHER" id="PTHR31131:SF6">
    <property type="entry name" value="CASTOR ACT DOMAIN-CONTAINING PROTEIN"/>
    <property type="match status" value="1"/>
</dbReference>
<dbReference type="GO" id="GO:0046394">
    <property type="term" value="P:carboxylic acid biosynthetic process"/>
    <property type="evidence" value="ECO:0007669"/>
    <property type="project" value="UniProtKB-ARBA"/>
</dbReference>
<evidence type="ECO:0000313" key="4">
    <source>
        <dbReference type="Proteomes" id="UP000186955"/>
    </source>
</evidence>
<dbReference type="GO" id="GO:0006520">
    <property type="term" value="P:amino acid metabolic process"/>
    <property type="evidence" value="ECO:0007669"/>
    <property type="project" value="UniProtKB-ARBA"/>
</dbReference>
<accession>A0A1Q5TLF8</accession>
<keyword evidence="4" id="KW-1185">Reference proteome</keyword>
<feature type="region of interest" description="Disordered" evidence="1">
    <location>
        <begin position="458"/>
        <end position="494"/>
    </location>
</feature>
<dbReference type="OrthoDB" id="58529at2759"/>
<evidence type="ECO:0000259" key="2">
    <source>
        <dbReference type="Pfam" id="PF13840"/>
    </source>
</evidence>
<evidence type="ECO:0000256" key="1">
    <source>
        <dbReference type="SAM" id="MobiDB-lite"/>
    </source>
</evidence>
<organism evidence="3 4">
    <name type="scientific">Penicillium subrubescens</name>
    <dbReference type="NCBI Taxonomy" id="1316194"/>
    <lineage>
        <taxon>Eukaryota</taxon>
        <taxon>Fungi</taxon>
        <taxon>Dikarya</taxon>
        <taxon>Ascomycota</taxon>
        <taxon>Pezizomycotina</taxon>
        <taxon>Eurotiomycetes</taxon>
        <taxon>Eurotiomycetidae</taxon>
        <taxon>Eurotiales</taxon>
        <taxon>Aspergillaceae</taxon>
        <taxon>Penicillium</taxon>
    </lineage>
</organism>
<dbReference type="EMBL" id="MNBE01000642">
    <property type="protein sequence ID" value="OKP01055.1"/>
    <property type="molecule type" value="Genomic_DNA"/>
</dbReference>
<proteinExistence type="predicted"/>
<dbReference type="Proteomes" id="UP000186955">
    <property type="component" value="Unassembled WGS sequence"/>
</dbReference>
<name>A0A1Q5TLF8_9EURO</name>
<comment type="caution">
    <text evidence="3">The sequence shown here is derived from an EMBL/GenBank/DDBJ whole genome shotgun (WGS) entry which is preliminary data.</text>
</comment>
<feature type="domain" description="CASTOR ACT" evidence="2">
    <location>
        <begin position="121"/>
        <end position="181"/>
    </location>
</feature>
<dbReference type="PANTHER" id="PTHR31131">
    <property type="entry name" value="CHROMOSOME 1, WHOLE GENOME SHOTGUN SEQUENCE"/>
    <property type="match status" value="1"/>
</dbReference>
<dbReference type="STRING" id="1316194.A0A1Q5TLF8"/>
<gene>
    <name evidence="3" type="ORF">PENSUB_7636</name>
</gene>
<dbReference type="Gene3D" id="3.30.2130.10">
    <property type="entry name" value="VC0802-like"/>
    <property type="match status" value="1"/>
</dbReference>
<dbReference type="InterPro" id="IPR051719">
    <property type="entry name" value="CASTOR_mTORC1"/>
</dbReference>
<dbReference type="AlphaFoldDB" id="A0A1Q5TLF8"/>
<feature type="region of interest" description="Disordered" evidence="1">
    <location>
        <begin position="403"/>
        <end position="424"/>
    </location>
</feature>
<reference evidence="3 4" key="1">
    <citation type="submission" date="2016-10" db="EMBL/GenBank/DDBJ databases">
        <title>Genome sequence of the ascomycete fungus Penicillium subrubescens.</title>
        <authorList>
            <person name="De Vries R.P."/>
            <person name="Peng M."/>
            <person name="Dilokpimol A."/>
            <person name="Hilden K."/>
            <person name="Makela M.R."/>
            <person name="Grigoriev I."/>
            <person name="Riley R."/>
            <person name="Granchi Z."/>
        </authorList>
    </citation>
    <scope>NUCLEOTIDE SEQUENCE [LARGE SCALE GENOMIC DNA]</scope>
    <source>
        <strain evidence="3 4">CBS 132785</strain>
    </source>
</reference>
<dbReference type="InterPro" id="IPR045865">
    <property type="entry name" value="ACT-like_dom_sf"/>
</dbReference>
<sequence>MDQSMTMIDAQVQFLEEHLVLVHIPLELYPYFFKAVLRLIFDEIAPLEDTNKDEEDELDDFESISDPSAAEYRAPAFLNVSITPVEVSVICPRRLVEKYFDPFINQLNQVDASLRSRVDVSDNDYIAMQVLGQGLEAGKRVLELTSPLAMAGISIFFITTYFSDYILVPLRSKSSVISTLESRGFQFENANTAFVNPLSPPGERKLSDTSVPPVTPPPSTVAELQTRTFANLRKRQIIPVVDDTLRLVQCAAHHQYHRQESSMSILRDALATVLLVDEPRFLSLTLAALDPAASLLLEKRLLPRFSRHSNDEDGSGLLLGAQGDYLVPIMLDLRDLPLEASGIVCGVAGRLAEATHSSPSSSRTVPIDDTNTLPVGSHGSGRSVIGSVPKLFDTFGTRLSLSDKKSSSQHQLAPSTHHLKPDLDPSADAVEISFLSTARAGTIIVGEDELQRAIEALDAEKVQQDSDSPAEEVGSESTEVGLGLEETVEVSEQI</sequence>
<feature type="region of interest" description="Disordered" evidence="1">
    <location>
        <begin position="198"/>
        <end position="219"/>
    </location>
</feature>
<dbReference type="SUPFAM" id="SSF55021">
    <property type="entry name" value="ACT-like"/>
    <property type="match status" value="1"/>
</dbReference>
<protein>
    <recommendedName>
        <fullName evidence="2">CASTOR ACT domain-containing protein</fullName>
    </recommendedName>
</protein>